<proteinExistence type="predicted"/>
<gene>
    <name evidence="2" type="ORF">E2R65_10645</name>
    <name evidence="1" type="ORF">GGR35_003864</name>
</gene>
<evidence type="ECO:0000313" key="2">
    <source>
        <dbReference type="EMBL" id="TEW66863.1"/>
    </source>
</evidence>
<reference evidence="2" key="2">
    <citation type="submission" date="2019-03" db="EMBL/GenBank/DDBJ databases">
        <authorList>
            <person name="Yan Y.-Q."/>
            <person name="Du Z.-J."/>
        </authorList>
    </citation>
    <scope>NUCLEOTIDE SEQUENCE</scope>
    <source>
        <strain evidence="2">PP-F2FG21</strain>
    </source>
</reference>
<keyword evidence="4" id="KW-1185">Reference proteome</keyword>
<name>A0A4Y8AE92_9SPHI</name>
<reference evidence="1 4" key="3">
    <citation type="submission" date="2020-08" db="EMBL/GenBank/DDBJ databases">
        <title>Genomic Encyclopedia of Type Strains, Phase IV (KMG-IV): sequencing the most valuable type-strain genomes for metagenomic binning, comparative biology and taxonomic classification.</title>
        <authorList>
            <person name="Goeker M."/>
        </authorList>
    </citation>
    <scope>NUCLEOTIDE SEQUENCE [LARGE SCALE GENOMIC DNA]</scope>
    <source>
        <strain evidence="1 4">DSM 100995</strain>
    </source>
</reference>
<evidence type="ECO:0000313" key="3">
    <source>
        <dbReference type="Proteomes" id="UP000297248"/>
    </source>
</evidence>
<dbReference type="Proteomes" id="UP000583101">
    <property type="component" value="Unassembled WGS sequence"/>
</dbReference>
<dbReference type="EMBL" id="JACIEG010000009">
    <property type="protein sequence ID" value="MBB3971236.1"/>
    <property type="molecule type" value="Genomic_DNA"/>
</dbReference>
<reference evidence="2 3" key="1">
    <citation type="journal article" date="2016" name="Int. J. Syst. Evol. Microbiol.">
        <title>Proposal of Mucilaginibacter phyllosphaerae sp. nov. isolated from the phyllosphere of Galium album.</title>
        <authorList>
            <person name="Aydogan E.L."/>
            <person name="Busse H.J."/>
            <person name="Moser G."/>
            <person name="Muller C."/>
            <person name="Kampfer P."/>
            <person name="Glaeser S.P."/>
        </authorList>
    </citation>
    <scope>NUCLEOTIDE SEQUENCE [LARGE SCALE GENOMIC DNA]</scope>
    <source>
        <strain evidence="2 3">PP-F2FG21</strain>
    </source>
</reference>
<evidence type="ECO:0008006" key="5">
    <source>
        <dbReference type="Google" id="ProtNLM"/>
    </source>
</evidence>
<accession>A0A4Y8AE92</accession>
<evidence type="ECO:0000313" key="4">
    <source>
        <dbReference type="Proteomes" id="UP000583101"/>
    </source>
</evidence>
<dbReference type="AlphaFoldDB" id="A0A4Y8AE92"/>
<dbReference type="OrthoDB" id="1409548at2"/>
<dbReference type="Proteomes" id="UP000297248">
    <property type="component" value="Unassembled WGS sequence"/>
</dbReference>
<protein>
    <recommendedName>
        <fullName evidence="5">DUF3659 domain-containing protein</fullName>
    </recommendedName>
</protein>
<evidence type="ECO:0000313" key="1">
    <source>
        <dbReference type="EMBL" id="MBB3971236.1"/>
    </source>
</evidence>
<dbReference type="EMBL" id="SNQG01000003">
    <property type="protein sequence ID" value="TEW66863.1"/>
    <property type="molecule type" value="Genomic_DNA"/>
</dbReference>
<sequence>MKKLHLLLLIIVTLAIGITVKAVGQTKKDTTQKIYINGKGGIHDHGGTKLGYIDKNNMVRDNTGKELYFIDKAGNVIGSDGRKLGTAKKNGSYYNIDGENVLNTKDIDKDKCAILDPQGHSFGTAHKNYKLHACAAHCYWLMKAKEKAVKKSQSFN</sequence>
<dbReference type="RefSeq" id="WP_134336467.1">
    <property type="nucleotide sequence ID" value="NZ_BMCZ01000003.1"/>
</dbReference>
<comment type="caution">
    <text evidence="2">The sequence shown here is derived from an EMBL/GenBank/DDBJ whole genome shotgun (WGS) entry which is preliminary data.</text>
</comment>
<organism evidence="2 3">
    <name type="scientific">Mucilaginibacter phyllosphaerae</name>
    <dbReference type="NCBI Taxonomy" id="1812349"/>
    <lineage>
        <taxon>Bacteria</taxon>
        <taxon>Pseudomonadati</taxon>
        <taxon>Bacteroidota</taxon>
        <taxon>Sphingobacteriia</taxon>
        <taxon>Sphingobacteriales</taxon>
        <taxon>Sphingobacteriaceae</taxon>
        <taxon>Mucilaginibacter</taxon>
    </lineage>
</organism>